<accession>A0A0S2SMW4</accession>
<dbReference type="SUPFAM" id="SSF140591">
    <property type="entry name" value="Type III secretion system domain"/>
    <property type="match status" value="1"/>
</dbReference>
<proteinExistence type="predicted"/>
<dbReference type="Proteomes" id="UP000058114">
    <property type="component" value="Chromosome"/>
</dbReference>
<protein>
    <submittedName>
        <fullName evidence="2">Type III secretion protein</fullName>
    </submittedName>
</protein>
<dbReference type="GO" id="GO:0050709">
    <property type="term" value="P:negative regulation of protein secretion"/>
    <property type="evidence" value="ECO:0007669"/>
    <property type="project" value="InterPro"/>
</dbReference>
<dbReference type="GO" id="GO:0009986">
    <property type="term" value="C:cell surface"/>
    <property type="evidence" value="ECO:0007669"/>
    <property type="project" value="InterPro"/>
</dbReference>
<name>A0A0S2SMW4_9GAMM</name>
<gene>
    <name evidence="2" type="primary">yopN</name>
    <name evidence="2" type="ORF">WL1483_3564</name>
</gene>
<evidence type="ECO:0000313" key="3">
    <source>
        <dbReference type="Proteomes" id="UP000058114"/>
    </source>
</evidence>
<dbReference type="AlphaFoldDB" id="A0A0S2SMW4"/>
<dbReference type="Gene3D" id="1.10.150.630">
    <property type="match status" value="1"/>
</dbReference>
<feature type="domain" description="Hypersensitivity response secretion-like HrpJ" evidence="1">
    <location>
        <begin position="59"/>
        <end position="222"/>
    </location>
</feature>
<dbReference type="NCBIfam" id="TIGR02568">
    <property type="entry name" value="LcrE"/>
    <property type="match status" value="1"/>
</dbReference>
<reference evidence="3" key="1">
    <citation type="submission" date="2015-10" db="EMBL/GenBank/DDBJ databases">
        <title>Complete Genome Sequence of Aeromonas schubertii strain WL1483.</title>
        <authorList>
            <person name="Liu L."/>
        </authorList>
    </citation>
    <scope>NUCLEOTIDE SEQUENCE [LARGE SCALE GENOMIC DNA]</scope>
    <source>
        <strain evidence="3">WL1483</strain>
    </source>
</reference>
<evidence type="ECO:0000313" key="2">
    <source>
        <dbReference type="EMBL" id="ALP42983.1"/>
    </source>
</evidence>
<dbReference type="RefSeq" id="WP_060585694.1">
    <property type="nucleotide sequence ID" value="NZ_CP013067.1"/>
</dbReference>
<reference evidence="2 3" key="2">
    <citation type="journal article" date="2016" name="Genome Announc.">
        <title>Complete Genome Sequence of the Highly Virulent Aeromonas schubertii Strain WL1483, Isolated from Diseased Snakehead Fish (Channa argus) in China.</title>
        <authorList>
            <person name="Liu L."/>
            <person name="Li N."/>
            <person name="Zhang D."/>
            <person name="Fu X."/>
            <person name="Shi C."/>
            <person name="Lin Q."/>
            <person name="Hao G."/>
        </authorList>
    </citation>
    <scope>NUCLEOTIDE SEQUENCE [LARGE SCALE GENOMIC DNA]</scope>
    <source>
        <strain evidence="2 3">WL1483</strain>
    </source>
</reference>
<dbReference type="GO" id="GO:0019867">
    <property type="term" value="C:outer membrane"/>
    <property type="evidence" value="ECO:0007669"/>
    <property type="project" value="InterPro"/>
</dbReference>
<dbReference type="EMBL" id="CP013067">
    <property type="protein sequence ID" value="ALP42983.1"/>
    <property type="molecule type" value="Genomic_DNA"/>
</dbReference>
<dbReference type="InterPro" id="IPR010812">
    <property type="entry name" value="HrpJ-like"/>
</dbReference>
<dbReference type="PATRIC" id="fig|652.5.peg.1910"/>
<evidence type="ECO:0000259" key="1">
    <source>
        <dbReference type="Pfam" id="PF07201"/>
    </source>
</evidence>
<sequence length="292" mass="32253">MAVIQNQSYGALPLPGEARTIDNTPAPTQGSGQFRGEAVVMVSAAQSLADAAEELTFVFSERKEMSLDKRKLSDSHARVSEVEELVGEYLDKVPNLERQMKIKEMIAHLGSGRLSNLAQLLAYLGSFSDEPSEQFKALCELRDAIKARPELAQFSTLVERALVKLAEEQGQAIVLGARITPEAHQAASQGVASVEALRDTYRDAVMDYRGLSSAWRDLQGRFASSDKQSVIAFMQKALSADLQSQQRWLDPVKLERVVSDMQKLRLLSSMSAQVEAFWQRFAEGKADGIRAF</sequence>
<dbReference type="InterPro" id="IPR013401">
    <property type="entry name" value="T3SS_LcrE"/>
</dbReference>
<dbReference type="GO" id="GO:0030254">
    <property type="term" value="P:protein secretion by the type III secretion system"/>
    <property type="evidence" value="ECO:0007669"/>
    <property type="project" value="InterPro"/>
</dbReference>
<dbReference type="Gene3D" id="6.10.250.670">
    <property type="match status" value="1"/>
</dbReference>
<dbReference type="KEGG" id="asr:WL1483_3564"/>
<dbReference type="Pfam" id="PF07201">
    <property type="entry name" value="HrpJ"/>
    <property type="match status" value="1"/>
</dbReference>
<organism evidence="2 3">
    <name type="scientific">Aeromonas schubertii</name>
    <dbReference type="NCBI Taxonomy" id="652"/>
    <lineage>
        <taxon>Bacteria</taxon>
        <taxon>Pseudomonadati</taxon>
        <taxon>Pseudomonadota</taxon>
        <taxon>Gammaproteobacteria</taxon>
        <taxon>Aeromonadales</taxon>
        <taxon>Aeromonadaceae</taxon>
        <taxon>Aeromonas</taxon>
    </lineage>
</organism>